<dbReference type="NCBIfam" id="NF047719">
    <property type="entry name" value="SCO6745_fam_HTH"/>
    <property type="match status" value="1"/>
</dbReference>
<proteinExistence type="predicted"/>
<dbReference type="Pfam" id="PF21863">
    <property type="entry name" value="HTH_67"/>
    <property type="match status" value="1"/>
</dbReference>
<protein>
    <recommendedName>
        <fullName evidence="3">SalK</fullName>
    </recommendedName>
</protein>
<dbReference type="InterPro" id="IPR054058">
    <property type="entry name" value="HTH_67"/>
</dbReference>
<dbReference type="Proteomes" id="UP001500466">
    <property type="component" value="Unassembled WGS sequence"/>
</dbReference>
<keyword evidence="2" id="KW-1185">Reference proteome</keyword>
<comment type="caution">
    <text evidence="1">The sequence shown here is derived from an EMBL/GenBank/DDBJ whole genome shotgun (WGS) entry which is preliminary data.</text>
</comment>
<evidence type="ECO:0008006" key="3">
    <source>
        <dbReference type="Google" id="ProtNLM"/>
    </source>
</evidence>
<organism evidence="1 2">
    <name type="scientific">Yinghuangia aomiensis</name>
    <dbReference type="NCBI Taxonomy" id="676205"/>
    <lineage>
        <taxon>Bacteria</taxon>
        <taxon>Bacillati</taxon>
        <taxon>Actinomycetota</taxon>
        <taxon>Actinomycetes</taxon>
        <taxon>Kitasatosporales</taxon>
        <taxon>Streptomycetaceae</taxon>
        <taxon>Yinghuangia</taxon>
    </lineage>
</organism>
<reference evidence="2" key="1">
    <citation type="journal article" date="2019" name="Int. J. Syst. Evol. Microbiol.">
        <title>The Global Catalogue of Microorganisms (GCM) 10K type strain sequencing project: providing services to taxonomists for standard genome sequencing and annotation.</title>
        <authorList>
            <consortium name="The Broad Institute Genomics Platform"/>
            <consortium name="The Broad Institute Genome Sequencing Center for Infectious Disease"/>
            <person name="Wu L."/>
            <person name="Ma J."/>
        </authorList>
    </citation>
    <scope>NUCLEOTIDE SEQUENCE [LARGE SCALE GENOMIC DNA]</scope>
    <source>
        <strain evidence="2">JCM 17986</strain>
    </source>
</reference>
<accession>A0ABP9H0K0</accession>
<dbReference type="RefSeq" id="WP_345675177.1">
    <property type="nucleotide sequence ID" value="NZ_BAABHS010000006.1"/>
</dbReference>
<dbReference type="EMBL" id="BAABHS010000006">
    <property type="protein sequence ID" value="GAA4958806.1"/>
    <property type="molecule type" value="Genomic_DNA"/>
</dbReference>
<evidence type="ECO:0000313" key="1">
    <source>
        <dbReference type="EMBL" id="GAA4958806.1"/>
    </source>
</evidence>
<evidence type="ECO:0000313" key="2">
    <source>
        <dbReference type="Proteomes" id="UP001500466"/>
    </source>
</evidence>
<sequence length="286" mass="30351">MTVDSHPARRLWTAVEPLHAVVYFAPEVADAAAAVGLKGWYMSYFAGRAAPLGAVGPEAVTAMFFGFAPAKVSRALPDAWDFATPRAVLASRLEAVDRALARALPEDADLTRLATLLEHAAGGCDFGARPLAAGWSGVRLPDDAHPRLRAWLAATVLREHRGDGHVLASVDHGLDGLQASITHSATGLTDGQRVQISRGWTEKQWERALVDLIGRGVVDTDGNLTESGIALRTAVEEATNRLASAPVRTLGEYAVEEAIALAAPLSRHLFDTSEIPLPNPIGVGRP</sequence>
<gene>
    <name evidence="1" type="ORF">GCM10023205_21970</name>
</gene>
<name>A0ABP9H0K0_9ACTN</name>